<dbReference type="Proteomes" id="UP001334084">
    <property type="component" value="Chromosome 10"/>
</dbReference>
<reference evidence="1" key="1">
    <citation type="journal article" date="2024" name="BMC Genomics">
        <title>Functional annotation of a divergent genome using sequence and structure-based similarity.</title>
        <authorList>
            <person name="Svedberg D."/>
            <person name="Winiger R.R."/>
            <person name="Berg A."/>
            <person name="Sharma H."/>
            <person name="Tellgren-Roth C."/>
            <person name="Debrunner-Vossbrinck B.A."/>
            <person name="Vossbrinck C.R."/>
            <person name="Barandun J."/>
        </authorList>
    </citation>
    <scope>NUCLEOTIDE SEQUENCE</scope>
    <source>
        <strain evidence="1">Illinois isolate</strain>
    </source>
</reference>
<evidence type="ECO:0000313" key="1">
    <source>
        <dbReference type="EMBL" id="WUR04709.1"/>
    </source>
</evidence>
<proteinExistence type="predicted"/>
<sequence length="162" mass="19180">MNMIFLFITYSTPTNHTSVPSISTLICVLESNLYNLRVNFYNDRELERNNLFIKINKTNMLYNKLKSSLVHGINRLIFLLIKRTEKNKYELVSKIENSINMNNACIENYIKVCNEHLNSIINLKKESFENIELLNRKYSQDVGNIKKELNRLREIKACMRKN</sequence>
<gene>
    <name evidence="1" type="ORF">VNE69_10060</name>
</gene>
<accession>A0AAX4JFD6</accession>
<protein>
    <submittedName>
        <fullName evidence="1">Uncharacterized protein</fullName>
    </submittedName>
</protein>
<dbReference type="RefSeq" id="XP_065330854.1">
    <property type="nucleotide sequence ID" value="XM_065474782.1"/>
</dbReference>
<keyword evidence="2" id="KW-1185">Reference proteome</keyword>
<evidence type="ECO:0000313" key="2">
    <source>
        <dbReference type="Proteomes" id="UP001334084"/>
    </source>
</evidence>
<name>A0AAX4JFD6_9MICR</name>
<dbReference type="EMBL" id="CP142735">
    <property type="protein sequence ID" value="WUR04709.1"/>
    <property type="molecule type" value="Genomic_DNA"/>
</dbReference>
<dbReference type="KEGG" id="vnx:VNE69_10060"/>
<organism evidence="1 2">
    <name type="scientific">Vairimorpha necatrix</name>
    <dbReference type="NCBI Taxonomy" id="6039"/>
    <lineage>
        <taxon>Eukaryota</taxon>
        <taxon>Fungi</taxon>
        <taxon>Fungi incertae sedis</taxon>
        <taxon>Microsporidia</taxon>
        <taxon>Nosematidae</taxon>
        <taxon>Vairimorpha</taxon>
    </lineage>
</organism>
<dbReference type="GeneID" id="90542542"/>
<dbReference type="AlphaFoldDB" id="A0AAX4JFD6"/>